<accession>A0ABR9ZTY4</accession>
<name>A0ABR9ZTY4_9FIRM</name>
<protein>
    <submittedName>
        <fullName evidence="2">DUF3870 domain-containing protein</fullName>
    </submittedName>
</protein>
<evidence type="ECO:0000313" key="3">
    <source>
        <dbReference type="Proteomes" id="UP000614200"/>
    </source>
</evidence>
<comment type="caution">
    <text evidence="2">The sequence shown here is derived from an EMBL/GenBank/DDBJ whole genome shotgun (WGS) entry which is preliminary data.</text>
</comment>
<reference evidence="2 3" key="1">
    <citation type="submission" date="2020-11" db="EMBL/GenBank/DDBJ databases">
        <title>Fusibacter basophilias sp. nov.</title>
        <authorList>
            <person name="Qiu D."/>
        </authorList>
    </citation>
    <scope>NUCLEOTIDE SEQUENCE [LARGE SCALE GENOMIC DNA]</scope>
    <source>
        <strain evidence="2 3">Q10-2</strain>
    </source>
</reference>
<dbReference type="RefSeq" id="WP_194701582.1">
    <property type="nucleotide sequence ID" value="NZ_JADKNH010000005.1"/>
</dbReference>
<dbReference type="Pfam" id="PF12986">
    <property type="entry name" value="DUF3870"/>
    <property type="match status" value="1"/>
</dbReference>
<gene>
    <name evidence="2" type="ORF">ISU02_09450</name>
</gene>
<dbReference type="Proteomes" id="UP000614200">
    <property type="component" value="Unassembled WGS sequence"/>
</dbReference>
<dbReference type="EMBL" id="JADKNH010000005">
    <property type="protein sequence ID" value="MBF4693345.1"/>
    <property type="molecule type" value="Genomic_DNA"/>
</dbReference>
<organism evidence="2 3">
    <name type="scientific">Fusibacter ferrireducens</name>
    <dbReference type="NCBI Taxonomy" id="2785058"/>
    <lineage>
        <taxon>Bacteria</taxon>
        <taxon>Bacillati</taxon>
        <taxon>Bacillota</taxon>
        <taxon>Clostridia</taxon>
        <taxon>Eubacteriales</taxon>
        <taxon>Eubacteriales Family XII. Incertae Sedis</taxon>
        <taxon>Fusibacter</taxon>
    </lineage>
</organism>
<keyword evidence="3" id="KW-1185">Reference proteome</keyword>
<dbReference type="InterPro" id="IPR024617">
    <property type="entry name" value="DUF3870"/>
</dbReference>
<proteinExistence type="predicted"/>
<evidence type="ECO:0000259" key="1">
    <source>
        <dbReference type="Pfam" id="PF12986"/>
    </source>
</evidence>
<feature type="domain" description="DUF3870" evidence="1">
    <location>
        <begin position="12"/>
        <end position="103"/>
    </location>
</feature>
<evidence type="ECO:0000313" key="2">
    <source>
        <dbReference type="EMBL" id="MBF4693345.1"/>
    </source>
</evidence>
<sequence length="113" mass="12789">MVKYSDDTVYFISYAKLPSEISAANLHKVVGVGLVINYKTGVIEDSSCTLITDEARNFLKQLLLSHNIHEEGVEGMINAVKSRYHGLAEKAICVSLKSSYERYMIWRNDNNMK</sequence>